<evidence type="ECO:0000313" key="12">
    <source>
        <dbReference type="EMBL" id="MBN7772869.1"/>
    </source>
</evidence>
<organism evidence="12 13">
    <name type="scientific">Clostridium aminobutyricum</name>
    <dbReference type="NCBI Taxonomy" id="33953"/>
    <lineage>
        <taxon>Bacteria</taxon>
        <taxon>Bacillati</taxon>
        <taxon>Bacillota</taxon>
        <taxon>Clostridia</taxon>
        <taxon>Eubacteriales</taxon>
        <taxon>Clostridiaceae</taxon>
        <taxon>Clostridium</taxon>
    </lineage>
</organism>
<dbReference type="GO" id="GO:0005886">
    <property type="term" value="C:plasma membrane"/>
    <property type="evidence" value="ECO:0007669"/>
    <property type="project" value="UniProtKB-SubCell"/>
</dbReference>
<keyword evidence="5 9" id="KW-1133">Transmembrane helix</keyword>
<evidence type="ECO:0000313" key="13">
    <source>
        <dbReference type="Proteomes" id="UP000664545"/>
    </source>
</evidence>
<dbReference type="CDD" id="cd12912">
    <property type="entry name" value="PDC2_MCP_like"/>
    <property type="match status" value="1"/>
</dbReference>
<dbReference type="GO" id="GO:0004888">
    <property type="term" value="F:transmembrane signaling receptor activity"/>
    <property type="evidence" value="ECO:0007669"/>
    <property type="project" value="TreeGrafter"/>
</dbReference>
<dbReference type="PANTHER" id="PTHR43531">
    <property type="entry name" value="PROTEIN ICFG"/>
    <property type="match status" value="1"/>
</dbReference>
<evidence type="ECO:0000256" key="9">
    <source>
        <dbReference type="SAM" id="Phobius"/>
    </source>
</evidence>
<dbReference type="Pfam" id="PF00015">
    <property type="entry name" value="MCPsignal"/>
    <property type="match status" value="1"/>
</dbReference>
<dbReference type="RefSeq" id="WP_206581638.1">
    <property type="nucleotide sequence ID" value="NZ_JAFJZZ010000001.1"/>
</dbReference>
<gene>
    <name evidence="12" type="ORF">JYB65_05785</name>
</gene>
<dbReference type="PROSITE" id="PS50885">
    <property type="entry name" value="HAMP"/>
    <property type="match status" value="1"/>
</dbReference>
<evidence type="ECO:0000256" key="5">
    <source>
        <dbReference type="ARBA" id="ARBA00022989"/>
    </source>
</evidence>
<dbReference type="GO" id="GO:0006935">
    <property type="term" value="P:chemotaxis"/>
    <property type="evidence" value="ECO:0007669"/>
    <property type="project" value="UniProtKB-KW"/>
</dbReference>
<reference evidence="12" key="1">
    <citation type="submission" date="2021-02" db="EMBL/GenBank/DDBJ databases">
        <title>Abyssanaerobacter marinus gen.nov., sp., nov, anaerobic bacterium isolated from the Onnuri vent field of Indian Ocean and suggestion of Mogibacteriaceae fam. nov., and proposal of reclassification of ambiguous this family's genus member.</title>
        <authorList>
            <person name="Kim Y.J."/>
            <person name="Yang J.-A."/>
        </authorList>
    </citation>
    <scope>NUCLEOTIDE SEQUENCE</scope>
    <source>
        <strain evidence="12">DSM 2634</strain>
    </source>
</reference>
<proteinExistence type="inferred from homology"/>
<evidence type="ECO:0000256" key="3">
    <source>
        <dbReference type="ARBA" id="ARBA00022500"/>
    </source>
</evidence>
<keyword evidence="8" id="KW-0807">Transducer</keyword>
<name>A0A939D7D0_CLOAM</name>
<dbReference type="InterPro" id="IPR003660">
    <property type="entry name" value="HAMP_dom"/>
</dbReference>
<evidence type="ECO:0000256" key="8">
    <source>
        <dbReference type="PROSITE-ProRule" id="PRU00284"/>
    </source>
</evidence>
<accession>A0A939D7D0</accession>
<dbReference type="EMBL" id="JAFJZZ010000001">
    <property type="protein sequence ID" value="MBN7772869.1"/>
    <property type="molecule type" value="Genomic_DNA"/>
</dbReference>
<evidence type="ECO:0000256" key="2">
    <source>
        <dbReference type="ARBA" id="ARBA00022475"/>
    </source>
</evidence>
<dbReference type="Proteomes" id="UP000664545">
    <property type="component" value="Unassembled WGS sequence"/>
</dbReference>
<comment type="similarity">
    <text evidence="7">Belongs to the methyl-accepting chemotaxis (MCP) protein family.</text>
</comment>
<dbReference type="SMART" id="SM00304">
    <property type="entry name" value="HAMP"/>
    <property type="match status" value="2"/>
</dbReference>
<dbReference type="PANTHER" id="PTHR43531:SF11">
    <property type="entry name" value="METHYL-ACCEPTING CHEMOTAXIS PROTEIN 3"/>
    <property type="match status" value="1"/>
</dbReference>
<dbReference type="Gene3D" id="6.10.340.10">
    <property type="match status" value="1"/>
</dbReference>
<evidence type="ECO:0000256" key="4">
    <source>
        <dbReference type="ARBA" id="ARBA00022692"/>
    </source>
</evidence>
<dbReference type="CDD" id="cd06225">
    <property type="entry name" value="HAMP"/>
    <property type="match status" value="1"/>
</dbReference>
<feature type="domain" description="HAMP" evidence="11">
    <location>
        <begin position="307"/>
        <end position="359"/>
    </location>
</feature>
<dbReference type="PROSITE" id="PS50111">
    <property type="entry name" value="CHEMOTAXIS_TRANSDUC_2"/>
    <property type="match status" value="1"/>
</dbReference>
<dbReference type="SUPFAM" id="SSF58104">
    <property type="entry name" value="Methyl-accepting chemotaxis protein (MCP) signaling domain"/>
    <property type="match status" value="1"/>
</dbReference>
<dbReference type="Pfam" id="PF00672">
    <property type="entry name" value="HAMP"/>
    <property type="match status" value="1"/>
</dbReference>
<dbReference type="Gene3D" id="3.30.450.20">
    <property type="entry name" value="PAS domain"/>
    <property type="match status" value="1"/>
</dbReference>
<evidence type="ECO:0000256" key="1">
    <source>
        <dbReference type="ARBA" id="ARBA00004651"/>
    </source>
</evidence>
<dbReference type="GO" id="GO:0007165">
    <property type="term" value="P:signal transduction"/>
    <property type="evidence" value="ECO:0007669"/>
    <property type="project" value="UniProtKB-KW"/>
</dbReference>
<keyword evidence="13" id="KW-1185">Reference proteome</keyword>
<comment type="subcellular location">
    <subcellularLocation>
        <location evidence="1">Cell membrane</location>
        <topology evidence="1">Multi-pass membrane protein</topology>
    </subcellularLocation>
</comment>
<keyword evidence="6 9" id="KW-0472">Membrane</keyword>
<feature type="transmembrane region" description="Helical" evidence="9">
    <location>
        <begin position="283"/>
        <end position="305"/>
    </location>
</feature>
<dbReference type="Pfam" id="PF02743">
    <property type="entry name" value="dCache_1"/>
    <property type="match status" value="1"/>
</dbReference>
<dbReference type="CDD" id="cd11386">
    <property type="entry name" value="MCP_signal"/>
    <property type="match status" value="1"/>
</dbReference>
<evidence type="ECO:0000259" key="11">
    <source>
        <dbReference type="PROSITE" id="PS50885"/>
    </source>
</evidence>
<evidence type="ECO:0000259" key="10">
    <source>
        <dbReference type="PROSITE" id="PS50111"/>
    </source>
</evidence>
<dbReference type="AlphaFoldDB" id="A0A939D7D0"/>
<evidence type="ECO:0000256" key="7">
    <source>
        <dbReference type="ARBA" id="ARBA00029447"/>
    </source>
</evidence>
<dbReference type="InterPro" id="IPR004089">
    <property type="entry name" value="MCPsignal_dom"/>
</dbReference>
<sequence length="659" mass="71012">MSFRSIKTKILVVVLAVLLLSLGTVSAVFGILSIKGTESTVRAILEETSKTAALAMQNRMNVSKNILNEIGTNILFTDMNATYEEKRQILDSKAEKYKAVRFSVVNFSGVDLEGKYVGDKEFFKKSLDGETFYSSPELKEDGSGTMMYVSAPLWDKGVFNSRVVGVVYVILDGQFLSDITGTISVGETGDSYIIDKNSTFLAHQDESLVNSASNIINMSKSDSTLSDLAGLAEQAMKGKACFGEYIFQGADKLAAFCPIEGTDGWSICVNVEKSEFMKYSYEALAVCVGIALAALLAAAFIMMVLAGKITKPIREVEAAAKELAEGNFDYEITYSSQDEIGNLADSMRTMIMRTKDVITDTSRALDEMSKGNFDLNSTAEYVGIFKQIETSMMNIVLKLSQTLHTIKTSADQVDIGAEQVSTGSQALAQGAIEQASSIEELAAAVNQIAEKVKANAEHAITANKKTTRVGEDLQQSNEQMNHMMTAMEDISNKSKEISKIIKSIEDIAFQTNILALNAAVEAARAGTAGKGFAVVADEVRNLAGKSAEAAKNTTMLIEETVRAVSEGSLIAEQTAIAIKSVVENAGDVITVIDDISNAFKEQADSINQITIGLDQVSSVVQSNSATAEESAAASEELSGQASTLKEEVNRFTLKNREYF</sequence>
<feature type="domain" description="Methyl-accepting transducer" evidence="10">
    <location>
        <begin position="409"/>
        <end position="638"/>
    </location>
</feature>
<comment type="caution">
    <text evidence="12">The sequence shown here is derived from an EMBL/GenBank/DDBJ whole genome shotgun (WGS) entry which is preliminary data.</text>
</comment>
<keyword evidence="2" id="KW-1003">Cell membrane</keyword>
<dbReference type="InterPro" id="IPR033479">
    <property type="entry name" value="dCache_1"/>
</dbReference>
<keyword evidence="4 9" id="KW-0812">Transmembrane</keyword>
<evidence type="ECO:0000256" key="6">
    <source>
        <dbReference type="ARBA" id="ARBA00023136"/>
    </source>
</evidence>
<dbReference type="InterPro" id="IPR051310">
    <property type="entry name" value="MCP_chemotaxis"/>
</dbReference>
<dbReference type="Gene3D" id="1.10.287.950">
    <property type="entry name" value="Methyl-accepting chemotaxis protein"/>
    <property type="match status" value="1"/>
</dbReference>
<keyword evidence="3" id="KW-0145">Chemotaxis</keyword>
<dbReference type="SMART" id="SM00283">
    <property type="entry name" value="MA"/>
    <property type="match status" value="1"/>
</dbReference>
<protein>
    <submittedName>
        <fullName evidence="12">Methyl-accepting chemotaxis protein</fullName>
    </submittedName>
</protein>